<proteinExistence type="inferred from homology"/>
<organism evidence="13 14">
    <name type="scientific">Ziziphus jujuba</name>
    <name type="common">Chinese jujube</name>
    <name type="synonym">Ziziphus sativa</name>
    <dbReference type="NCBI Taxonomy" id="326968"/>
    <lineage>
        <taxon>Eukaryota</taxon>
        <taxon>Viridiplantae</taxon>
        <taxon>Streptophyta</taxon>
        <taxon>Embryophyta</taxon>
        <taxon>Tracheophyta</taxon>
        <taxon>Spermatophyta</taxon>
        <taxon>Magnoliopsida</taxon>
        <taxon>eudicotyledons</taxon>
        <taxon>Gunneridae</taxon>
        <taxon>Pentapetalae</taxon>
        <taxon>rosids</taxon>
        <taxon>fabids</taxon>
        <taxon>Rosales</taxon>
        <taxon>Rhamnaceae</taxon>
        <taxon>Paliureae</taxon>
        <taxon>Ziziphus</taxon>
    </lineage>
</organism>
<evidence type="ECO:0000256" key="4">
    <source>
        <dbReference type="ARBA" id="ARBA00022692"/>
    </source>
</evidence>
<evidence type="ECO:0000256" key="8">
    <source>
        <dbReference type="ARBA" id="ARBA00023136"/>
    </source>
</evidence>
<protein>
    <submittedName>
        <fullName evidence="14">Amino acid permease 8</fullName>
    </submittedName>
</protein>
<keyword evidence="13" id="KW-1185">Reference proteome</keyword>
<sequence>MVSVIEQEFQHGLCESGLAPPKQVEDGKLLDDDGRPSRTGTVWTACAHIITACVGAGVLSLAWAISQLGWIAGIVILLIFSSVSLYTSCLLADCYRSPHPVTGKRNYSYIEAVKTILGGTKYYFCGWIQYGSLASGAVGYTITTAKSLVAIQKSNCHRKNGLQDKCKFPIYPHMIGFGILEIFLSQIPNFSKLTGLSIVAAIMSFGYTFIGIGLSIFKIVKEHRRGRNSIMGVEIGAEFSASDKIWRMFAATGDIAFACTYAQILIDIQDTLKSSLEPETNVMKKASVLSASTMTTIVMMCGCLGYVAFGDNAPENLLTGFGDQDAMWVVDLANVFIVVHLVGAYQIFAQPVFRVVETWANKRWPKSGFINTDREISIGKIKMNMNLFKMSWRIGFVAVASVIAMALPFFSDMLALLGALEYWPLVVYFPVEMHIAQNKIAKGTKRWMALQLLSMTCLLISIACAAGALQGLNKGLHSFQPFKTKD</sequence>
<name>A0A6P6GA40_ZIZJJ</name>
<feature type="transmembrane region" description="Helical" evidence="11">
    <location>
        <begin position="413"/>
        <end position="431"/>
    </location>
</feature>
<feature type="transmembrane region" description="Helical" evidence="11">
    <location>
        <begin position="71"/>
        <end position="95"/>
    </location>
</feature>
<dbReference type="KEGG" id="zju:107420361"/>
<comment type="function">
    <text evidence="10">Carrier protein involved in proton-driven auxin influx. Mediates the formation of auxin gradient from developing leaves (site of auxin biosynthesis) to tips by contributing to the loading of auxin in vascular tissues and facilitating acropetal (base to tip) auxin transport within inner tissues of the root apex, and basipetal (tip to base) auxin transport within outer tissues of the root apex. May be involved in lateral roots and nodules formation.</text>
</comment>
<feature type="transmembrane region" description="Helical" evidence="11">
    <location>
        <begin position="42"/>
        <end position="65"/>
    </location>
</feature>
<evidence type="ECO:0000256" key="6">
    <source>
        <dbReference type="ARBA" id="ARBA00022970"/>
    </source>
</evidence>
<dbReference type="InterPro" id="IPR013057">
    <property type="entry name" value="AA_transpt_TM"/>
</dbReference>
<comment type="subcellular location">
    <subcellularLocation>
        <location evidence="1">Endomembrane system</location>
        <topology evidence="1">Multi-pass membrane protein</topology>
    </subcellularLocation>
</comment>
<keyword evidence="9" id="KW-0927">Auxin signaling pathway</keyword>
<evidence type="ECO:0000256" key="2">
    <source>
        <dbReference type="ARBA" id="ARBA00005590"/>
    </source>
</evidence>
<dbReference type="GO" id="GO:0015293">
    <property type="term" value="F:symporter activity"/>
    <property type="evidence" value="ECO:0007669"/>
    <property type="project" value="UniProtKB-KW"/>
</dbReference>
<feature type="domain" description="Amino acid transporter transmembrane" evidence="12">
    <location>
        <begin position="38"/>
        <end position="471"/>
    </location>
</feature>
<reference evidence="14" key="1">
    <citation type="submission" date="2025-08" db="UniProtKB">
        <authorList>
            <consortium name="RefSeq"/>
        </authorList>
    </citation>
    <scope>IDENTIFICATION</scope>
    <source>
        <tissue evidence="14">Seedling</tissue>
    </source>
</reference>
<comment type="similarity">
    <text evidence="2">Belongs to the amino acid/polyamine transporter 2 family. Amino acid/auxin permease (AAAP) (TC 2.A.18.1) subfamily.</text>
</comment>
<dbReference type="RefSeq" id="XP_024930998.3">
    <property type="nucleotide sequence ID" value="XM_025075230.3"/>
</dbReference>
<gene>
    <name evidence="14" type="primary">LOC107420361</name>
</gene>
<feature type="transmembrane region" description="Helical" evidence="11">
    <location>
        <begin position="390"/>
        <end position="407"/>
    </location>
</feature>
<feature type="transmembrane region" description="Helical" evidence="11">
    <location>
        <begin position="452"/>
        <end position="472"/>
    </location>
</feature>
<dbReference type="GeneID" id="107420361"/>
<evidence type="ECO:0000256" key="7">
    <source>
        <dbReference type="ARBA" id="ARBA00022989"/>
    </source>
</evidence>
<feature type="transmembrane region" description="Helical" evidence="11">
    <location>
        <begin position="288"/>
        <end position="308"/>
    </location>
</feature>
<keyword evidence="8 11" id="KW-0472">Membrane</keyword>
<dbReference type="InParanoid" id="A0A6P6GA40"/>
<evidence type="ECO:0000313" key="14">
    <source>
        <dbReference type="RefSeq" id="XP_024930998.3"/>
    </source>
</evidence>
<keyword evidence="3" id="KW-0813">Transport</keyword>
<dbReference type="Pfam" id="PF01490">
    <property type="entry name" value="Aa_trans"/>
    <property type="match status" value="1"/>
</dbReference>
<evidence type="ECO:0000259" key="12">
    <source>
        <dbReference type="Pfam" id="PF01490"/>
    </source>
</evidence>
<keyword evidence="4 11" id="KW-0812">Transmembrane</keyword>
<evidence type="ECO:0000313" key="13">
    <source>
        <dbReference type="Proteomes" id="UP001652623"/>
    </source>
</evidence>
<evidence type="ECO:0000256" key="10">
    <source>
        <dbReference type="ARBA" id="ARBA00045588"/>
    </source>
</evidence>
<dbReference type="Proteomes" id="UP001652623">
    <property type="component" value="Chromosome 5"/>
</dbReference>
<dbReference type="GO" id="GO:0006865">
    <property type="term" value="P:amino acid transport"/>
    <property type="evidence" value="ECO:0007669"/>
    <property type="project" value="UniProtKB-KW"/>
</dbReference>
<dbReference type="GO" id="GO:0012505">
    <property type="term" value="C:endomembrane system"/>
    <property type="evidence" value="ECO:0007669"/>
    <property type="project" value="UniProtKB-SubCell"/>
</dbReference>
<dbReference type="AlphaFoldDB" id="A0A6P6GA40"/>
<evidence type="ECO:0000256" key="1">
    <source>
        <dbReference type="ARBA" id="ARBA00004127"/>
    </source>
</evidence>
<feature type="transmembrane region" description="Helical" evidence="11">
    <location>
        <begin position="328"/>
        <end position="348"/>
    </location>
</feature>
<accession>A0A6P6GA40</accession>
<feature type="transmembrane region" description="Helical" evidence="11">
    <location>
        <begin position="193"/>
        <end position="217"/>
    </location>
</feature>
<evidence type="ECO:0000256" key="5">
    <source>
        <dbReference type="ARBA" id="ARBA00022847"/>
    </source>
</evidence>
<feature type="transmembrane region" description="Helical" evidence="11">
    <location>
        <begin position="168"/>
        <end position="187"/>
    </location>
</feature>
<dbReference type="PANTHER" id="PTHR48017">
    <property type="entry name" value="OS05G0424000 PROTEIN-RELATED"/>
    <property type="match status" value="1"/>
</dbReference>
<keyword evidence="5" id="KW-0769">Symport</keyword>
<evidence type="ECO:0000256" key="3">
    <source>
        <dbReference type="ARBA" id="ARBA00022448"/>
    </source>
</evidence>
<evidence type="ECO:0000256" key="9">
    <source>
        <dbReference type="ARBA" id="ARBA00023294"/>
    </source>
</evidence>
<keyword evidence="6" id="KW-0029">Amino-acid transport</keyword>
<keyword evidence="7 11" id="KW-1133">Transmembrane helix</keyword>
<dbReference type="GO" id="GO:0009734">
    <property type="term" value="P:auxin-activated signaling pathway"/>
    <property type="evidence" value="ECO:0007669"/>
    <property type="project" value="UniProtKB-KW"/>
</dbReference>
<evidence type="ECO:0000256" key="11">
    <source>
        <dbReference type="SAM" id="Phobius"/>
    </source>
</evidence>